<feature type="transmembrane region" description="Helical" evidence="8">
    <location>
        <begin position="213"/>
        <end position="233"/>
    </location>
</feature>
<keyword evidence="4" id="KW-1003">Cell membrane</keyword>
<keyword evidence="6 8" id="KW-1133">Transmembrane helix</keyword>
<evidence type="ECO:0000256" key="7">
    <source>
        <dbReference type="ARBA" id="ARBA00023136"/>
    </source>
</evidence>
<reference evidence="9 10" key="1">
    <citation type="journal article" date="2019" name="Int. J. Syst. Evol. Microbiol.">
        <title>The Global Catalogue of Microorganisms (GCM) 10K type strain sequencing project: providing services to taxonomists for standard genome sequencing and annotation.</title>
        <authorList>
            <consortium name="The Broad Institute Genomics Platform"/>
            <consortium name="The Broad Institute Genome Sequencing Center for Infectious Disease"/>
            <person name="Wu L."/>
            <person name="Ma J."/>
        </authorList>
    </citation>
    <scope>NUCLEOTIDE SEQUENCE [LARGE SCALE GENOMIC DNA]</scope>
    <source>
        <strain evidence="9 10">JCM 16013</strain>
    </source>
</reference>
<accession>A0ABN2SQ91</accession>
<feature type="transmembrane region" description="Helical" evidence="8">
    <location>
        <begin position="239"/>
        <end position="256"/>
    </location>
</feature>
<gene>
    <name evidence="9" type="ORF">GCM10009838_62400</name>
</gene>
<keyword evidence="10" id="KW-1185">Reference proteome</keyword>
<evidence type="ECO:0000256" key="5">
    <source>
        <dbReference type="ARBA" id="ARBA00022692"/>
    </source>
</evidence>
<name>A0ABN2SQ91_9ACTN</name>
<feature type="transmembrane region" description="Helical" evidence="8">
    <location>
        <begin position="43"/>
        <end position="64"/>
    </location>
</feature>
<evidence type="ECO:0000313" key="9">
    <source>
        <dbReference type="EMBL" id="GAA1990672.1"/>
    </source>
</evidence>
<feature type="transmembrane region" description="Helical" evidence="8">
    <location>
        <begin position="158"/>
        <end position="178"/>
    </location>
</feature>
<evidence type="ECO:0000256" key="3">
    <source>
        <dbReference type="ARBA" id="ARBA00022448"/>
    </source>
</evidence>
<feature type="transmembrane region" description="Helical" evidence="8">
    <location>
        <begin position="309"/>
        <end position="341"/>
    </location>
</feature>
<comment type="caution">
    <text evidence="9">The sequence shown here is derived from an EMBL/GenBank/DDBJ whole genome shotgun (WGS) entry which is preliminary data.</text>
</comment>
<dbReference type="PANTHER" id="PTHR21716:SF53">
    <property type="entry name" value="PERMEASE PERM-RELATED"/>
    <property type="match status" value="1"/>
</dbReference>
<organism evidence="9 10">
    <name type="scientific">Catenulispora subtropica</name>
    <dbReference type="NCBI Taxonomy" id="450798"/>
    <lineage>
        <taxon>Bacteria</taxon>
        <taxon>Bacillati</taxon>
        <taxon>Actinomycetota</taxon>
        <taxon>Actinomycetes</taxon>
        <taxon>Catenulisporales</taxon>
        <taxon>Catenulisporaceae</taxon>
        <taxon>Catenulispora</taxon>
    </lineage>
</organism>
<dbReference type="EMBL" id="BAAAQM010000044">
    <property type="protein sequence ID" value="GAA1990672.1"/>
    <property type="molecule type" value="Genomic_DNA"/>
</dbReference>
<evidence type="ECO:0000313" key="10">
    <source>
        <dbReference type="Proteomes" id="UP001499854"/>
    </source>
</evidence>
<evidence type="ECO:0000256" key="6">
    <source>
        <dbReference type="ARBA" id="ARBA00022989"/>
    </source>
</evidence>
<dbReference type="InterPro" id="IPR002549">
    <property type="entry name" value="AI-2E-like"/>
</dbReference>
<keyword evidence="5 8" id="KW-0812">Transmembrane</keyword>
<comment type="similarity">
    <text evidence="2">Belongs to the autoinducer-2 exporter (AI-2E) (TC 2.A.86) family.</text>
</comment>
<dbReference type="Proteomes" id="UP001499854">
    <property type="component" value="Unassembled WGS sequence"/>
</dbReference>
<evidence type="ECO:0000256" key="4">
    <source>
        <dbReference type="ARBA" id="ARBA00022475"/>
    </source>
</evidence>
<evidence type="ECO:0000256" key="8">
    <source>
        <dbReference type="SAM" id="Phobius"/>
    </source>
</evidence>
<feature type="transmembrane region" description="Helical" evidence="8">
    <location>
        <begin position="263"/>
        <end position="289"/>
    </location>
</feature>
<feature type="transmembrane region" description="Helical" evidence="8">
    <location>
        <begin position="73"/>
        <end position="94"/>
    </location>
</feature>
<keyword evidence="7 8" id="KW-0472">Membrane</keyword>
<proteinExistence type="inferred from homology"/>
<feature type="transmembrane region" description="Helical" evidence="8">
    <location>
        <begin position="16"/>
        <end position="37"/>
    </location>
</feature>
<keyword evidence="3" id="KW-0813">Transport</keyword>
<dbReference type="PANTHER" id="PTHR21716">
    <property type="entry name" value="TRANSMEMBRANE PROTEIN"/>
    <property type="match status" value="1"/>
</dbReference>
<comment type="subcellular location">
    <subcellularLocation>
        <location evidence="1">Cell membrane</location>
        <topology evidence="1">Multi-pass membrane protein</topology>
    </subcellularLocation>
</comment>
<evidence type="ECO:0000256" key="2">
    <source>
        <dbReference type="ARBA" id="ARBA00009773"/>
    </source>
</evidence>
<protein>
    <submittedName>
        <fullName evidence="9">AI-2E family transporter</fullName>
    </submittedName>
</protein>
<sequence length="352" mass="37464">MRRGGGSASGSGSASWIRVGFGLGIGLLAAYTLGHAVLQTAQILTLVLLSLFAAVSLEPVVALLRRWRLPRGLTVTVVVFAAVALTALFIALVIPPVSKEIDQLRTQIPIWLRELRDHSSQLGKIEDRYHVIEKVQQQLSSGNLGGRLASGVLGAGRILLGLLTGALIVITLTIYFMVSLPSIKGFALRLLPASRRPRAEELTDQIMRQVGRFMLANVATSALAGVATTVWAWATGIPYGMLLGFFVAIMDLIPIIGSTIGGVVVSLVALSVSWTVAIATAIFYTAFRFTEDHLTTPLTMRYVVRLHPVATMIAVLVGGALLGIVGALVAVPAATAVSLILDEVVFPTRDRQ</sequence>
<dbReference type="Pfam" id="PF01594">
    <property type="entry name" value="AI-2E_transport"/>
    <property type="match status" value="1"/>
</dbReference>
<evidence type="ECO:0000256" key="1">
    <source>
        <dbReference type="ARBA" id="ARBA00004651"/>
    </source>
</evidence>